<reference evidence="1 2" key="1">
    <citation type="submission" date="2021-01" db="EMBL/GenBank/DDBJ databases">
        <title>C459-1 draft genome sequence.</title>
        <authorList>
            <person name="Zhang X.-F."/>
        </authorList>
    </citation>
    <scope>NUCLEOTIDE SEQUENCE [LARGE SCALE GENOMIC DNA]</scope>
    <source>
        <strain evidence="2">C459-1</strain>
    </source>
</reference>
<evidence type="ECO:0000313" key="2">
    <source>
        <dbReference type="Proteomes" id="UP000625283"/>
    </source>
</evidence>
<dbReference type="RefSeq" id="WP_202103285.1">
    <property type="nucleotide sequence ID" value="NZ_JAERTY010000007.1"/>
</dbReference>
<comment type="caution">
    <text evidence="1">The sequence shown here is derived from an EMBL/GenBank/DDBJ whole genome shotgun (WGS) entry which is preliminary data.</text>
</comment>
<proteinExistence type="predicted"/>
<gene>
    <name evidence="1" type="ORF">JKG61_12270</name>
</gene>
<evidence type="ECO:0000313" key="1">
    <source>
        <dbReference type="EMBL" id="MBL1409529.1"/>
    </source>
</evidence>
<dbReference type="Proteomes" id="UP000625283">
    <property type="component" value="Unassembled WGS sequence"/>
</dbReference>
<dbReference type="EMBL" id="JAERTY010000007">
    <property type="protein sequence ID" value="MBL1409529.1"/>
    <property type="molecule type" value="Genomic_DNA"/>
</dbReference>
<organism evidence="1 2">
    <name type="scientific">Sphingobacterium faecale</name>
    <dbReference type="NCBI Taxonomy" id="2803775"/>
    <lineage>
        <taxon>Bacteria</taxon>
        <taxon>Pseudomonadati</taxon>
        <taxon>Bacteroidota</taxon>
        <taxon>Sphingobacteriia</taxon>
        <taxon>Sphingobacteriales</taxon>
        <taxon>Sphingobacteriaceae</taxon>
        <taxon>Sphingobacterium</taxon>
    </lineage>
</organism>
<keyword evidence="2" id="KW-1185">Reference proteome</keyword>
<accession>A0ABS1R4Q5</accession>
<name>A0ABS1R4Q5_9SPHI</name>
<sequence length="418" mass="45260">DGADFIASITGKNGIDGVSPEIGSNGNWFIGSKDTGIAAQGPQGEAGIGGKTSAGDGISLVGTGTAEDSYVVSVKSGNLEAEDGTISVKNGTKATLLNTTLKVSNNSITTDHIQNGTIQPVDLASSTEINQVLVTDENKNPMWKDQSSLSRNIYTHNGILTENRTVDFGANSFLQFKKGSQAHDFTYDATHTGINMYGENTSSINLITNENKIDNQESKLQMLHNSTKSEINANAKYGLWVSAGNQQVITLGNRYFANGQSNATYDEHVVIKADGGVQLKKINTTPFKGSQTDKIVVADASGVLKALKATMPKFFYMPSIIIPTDKSQVQAPAEFGEIDLYALYEKQFRNPMRSNENKNTILPVLPKGELDYYITWFDETVFKTVEVDDKGVMTYTIQPNADVSVGSFMNIVFAVRED</sequence>
<dbReference type="Gene3D" id="2.60.120.220">
    <property type="entry name" value="Satellite virus coat domain"/>
    <property type="match status" value="1"/>
</dbReference>
<feature type="non-terminal residue" evidence="1">
    <location>
        <position position="1"/>
    </location>
</feature>
<protein>
    <submittedName>
        <fullName evidence="1">Uncharacterized protein</fullName>
    </submittedName>
</protein>